<evidence type="ECO:0000259" key="1">
    <source>
        <dbReference type="Pfam" id="PF07992"/>
    </source>
</evidence>
<evidence type="ECO:0000313" key="2">
    <source>
        <dbReference type="EMBL" id="PSR22164.1"/>
    </source>
</evidence>
<dbReference type="EMBL" id="PXYV01000021">
    <property type="protein sequence ID" value="PSR22164.1"/>
    <property type="molecule type" value="Genomic_DNA"/>
</dbReference>
<feature type="domain" description="FAD/NAD(P)-binding" evidence="1">
    <location>
        <begin position="5"/>
        <end position="132"/>
    </location>
</feature>
<dbReference type="Gene3D" id="3.50.50.60">
    <property type="entry name" value="FAD/NAD(P)-binding domain"/>
    <property type="match status" value="2"/>
</dbReference>
<organism evidence="2 3">
    <name type="scientific">Sulfobacillus acidophilus</name>
    <dbReference type="NCBI Taxonomy" id="53633"/>
    <lineage>
        <taxon>Bacteria</taxon>
        <taxon>Bacillati</taxon>
        <taxon>Bacillota</taxon>
        <taxon>Clostridia</taxon>
        <taxon>Eubacteriales</taxon>
        <taxon>Clostridiales Family XVII. Incertae Sedis</taxon>
        <taxon>Sulfobacillus</taxon>
    </lineage>
</organism>
<dbReference type="Proteomes" id="UP000241848">
    <property type="component" value="Unassembled WGS sequence"/>
</dbReference>
<dbReference type="PANTHER" id="PTHR43755:SF1">
    <property type="entry name" value="FAD-DEPENDENT PYRIDINE NUCLEOTIDE-DISULPHIDE OXIDOREDUCTASE"/>
    <property type="match status" value="1"/>
</dbReference>
<dbReference type="PANTHER" id="PTHR43755">
    <property type="match status" value="1"/>
</dbReference>
<comment type="caution">
    <text evidence="2">The sequence shown here is derived from an EMBL/GenBank/DDBJ whole genome shotgun (WGS) entry which is preliminary data.</text>
</comment>
<dbReference type="InterPro" id="IPR036188">
    <property type="entry name" value="FAD/NAD-bd_sf"/>
</dbReference>
<gene>
    <name evidence="2" type="ORF">C7B45_08035</name>
</gene>
<reference evidence="2 3" key="1">
    <citation type="journal article" date="2014" name="BMC Genomics">
        <title>Comparison of environmental and isolate Sulfobacillus genomes reveals diverse carbon, sulfur, nitrogen, and hydrogen metabolisms.</title>
        <authorList>
            <person name="Justice N.B."/>
            <person name="Norman A."/>
            <person name="Brown C.T."/>
            <person name="Singh A."/>
            <person name="Thomas B.C."/>
            <person name="Banfield J.F."/>
        </authorList>
    </citation>
    <scope>NUCLEOTIDE SEQUENCE [LARGE SCALE GENOMIC DNA]</scope>
    <source>
        <strain evidence="2">AMDSBA3</strain>
    </source>
</reference>
<dbReference type="AlphaFoldDB" id="A0A2T2WIU8"/>
<dbReference type="SUPFAM" id="SSF51905">
    <property type="entry name" value="FAD/NAD(P)-binding domain"/>
    <property type="match status" value="1"/>
</dbReference>
<dbReference type="InterPro" id="IPR052541">
    <property type="entry name" value="SQRD"/>
</dbReference>
<name>A0A2T2WIU8_9FIRM</name>
<protein>
    <submittedName>
        <fullName evidence="2">Pyridine nucleotide-disulfide oxidoreductase</fullName>
    </submittedName>
</protein>
<dbReference type="GO" id="GO:0016491">
    <property type="term" value="F:oxidoreductase activity"/>
    <property type="evidence" value="ECO:0007669"/>
    <property type="project" value="InterPro"/>
</dbReference>
<sequence length="422" mass="46431">MGKPHVVVLGANFAGLAAAQKIREFARDRVDITVIDRKTYLLFVPNIGLEVLEDRNPQETMWMPLIPAMKADNLTFVVGEVMSIDVDSQVVEFNPNERPGSAMSALHYDYLVVALGAKLAYDQIRGFDAFGHTVSDTFYGNRLRHYLFHEYRGGPVAVGSARFHQGTKTQHLIPAAVAACEGPPVEVTLSMGAWLKNHNFGGPEQVTVFTPGEWIAEDAGMGVVKTLLGRASSAGFHYLNNTYDIQEITGEGIEFVNGPSVEAELKIIFPDWQPHAFMKDLPISDEVGFVVTDMTMRNPDYPNVLACGDAAAVSVPKLGMLAHLGAEAVARQVAKDVGMMPASIADRPMEPIVNCIGDMGDNEAFYISSNTWYGGKREIFRTGRIPYLLKLQYKEMFFRNKGKVPDWGMPTADILAELLGKE</sequence>
<dbReference type="Pfam" id="PF07992">
    <property type="entry name" value="Pyr_redox_2"/>
    <property type="match status" value="1"/>
</dbReference>
<evidence type="ECO:0000313" key="3">
    <source>
        <dbReference type="Proteomes" id="UP000241848"/>
    </source>
</evidence>
<proteinExistence type="predicted"/>
<dbReference type="InterPro" id="IPR023753">
    <property type="entry name" value="FAD/NAD-binding_dom"/>
</dbReference>
<accession>A0A2T2WIU8</accession>